<accession>A0A7W5AWK8</accession>
<evidence type="ECO:0000259" key="3">
    <source>
        <dbReference type="PROSITE" id="PS50977"/>
    </source>
</evidence>
<keyword evidence="5" id="KW-1185">Reference proteome</keyword>
<dbReference type="AlphaFoldDB" id="A0A7W5AWK8"/>
<dbReference type="PANTHER" id="PTHR43479">
    <property type="entry name" value="ACREF/ENVCD OPERON REPRESSOR-RELATED"/>
    <property type="match status" value="1"/>
</dbReference>
<dbReference type="Pfam" id="PF14278">
    <property type="entry name" value="TetR_C_8"/>
    <property type="match status" value="1"/>
</dbReference>
<proteinExistence type="predicted"/>
<organism evidence="4 5">
    <name type="scientific">Paenibacillus phyllosphaerae</name>
    <dbReference type="NCBI Taxonomy" id="274593"/>
    <lineage>
        <taxon>Bacteria</taxon>
        <taxon>Bacillati</taxon>
        <taxon>Bacillota</taxon>
        <taxon>Bacilli</taxon>
        <taxon>Bacillales</taxon>
        <taxon>Paenibacillaceae</taxon>
        <taxon>Paenibacillus</taxon>
    </lineage>
</organism>
<evidence type="ECO:0000256" key="1">
    <source>
        <dbReference type="ARBA" id="ARBA00023125"/>
    </source>
</evidence>
<dbReference type="GO" id="GO:0003677">
    <property type="term" value="F:DNA binding"/>
    <property type="evidence" value="ECO:0007669"/>
    <property type="project" value="UniProtKB-UniRule"/>
</dbReference>
<dbReference type="Proteomes" id="UP000570361">
    <property type="component" value="Unassembled WGS sequence"/>
</dbReference>
<dbReference type="InterPro" id="IPR050624">
    <property type="entry name" value="HTH-type_Tx_Regulator"/>
</dbReference>
<keyword evidence="1 2" id="KW-0238">DNA-binding</keyword>
<dbReference type="EMBL" id="JACHXK010000004">
    <property type="protein sequence ID" value="MBB3110148.1"/>
    <property type="molecule type" value="Genomic_DNA"/>
</dbReference>
<dbReference type="InterPro" id="IPR001647">
    <property type="entry name" value="HTH_TetR"/>
</dbReference>
<evidence type="ECO:0000256" key="2">
    <source>
        <dbReference type="PROSITE-ProRule" id="PRU00335"/>
    </source>
</evidence>
<dbReference type="Gene3D" id="1.10.357.10">
    <property type="entry name" value="Tetracycline Repressor, domain 2"/>
    <property type="match status" value="1"/>
</dbReference>
<reference evidence="4 5" key="1">
    <citation type="submission" date="2020-08" db="EMBL/GenBank/DDBJ databases">
        <title>Genomic Encyclopedia of Type Strains, Phase III (KMG-III): the genomes of soil and plant-associated and newly described type strains.</title>
        <authorList>
            <person name="Whitman W."/>
        </authorList>
    </citation>
    <scope>NUCLEOTIDE SEQUENCE [LARGE SCALE GENOMIC DNA]</scope>
    <source>
        <strain evidence="4 5">CECT 5862</strain>
    </source>
</reference>
<sequence length="180" mass="20585">MDRRIKKNQAAIMHAFLQLIAKKDFEKITINEIAELADVNRGTVYSHYAVLDKCVENQLNHLMECCYSIDAAGPFPSKAPLLRTIQEIENNALLYKTLLDMKDVPSFRTHLSRMIHNQLMEHLKADSAGLDELGKLIFAQFMSSAIVGVIEWWFNASMPCSAEELTERLWSLLEANRMNL</sequence>
<gene>
    <name evidence="4" type="ORF">FHS18_002215</name>
</gene>
<comment type="caution">
    <text evidence="4">The sequence shown here is derived from an EMBL/GenBank/DDBJ whole genome shotgun (WGS) entry which is preliminary data.</text>
</comment>
<evidence type="ECO:0000313" key="5">
    <source>
        <dbReference type="Proteomes" id="UP000570361"/>
    </source>
</evidence>
<dbReference type="PROSITE" id="PS50977">
    <property type="entry name" value="HTH_TETR_2"/>
    <property type="match status" value="1"/>
</dbReference>
<dbReference type="Pfam" id="PF00440">
    <property type="entry name" value="TetR_N"/>
    <property type="match status" value="1"/>
</dbReference>
<feature type="domain" description="HTH tetR-type" evidence="3">
    <location>
        <begin position="6"/>
        <end position="66"/>
    </location>
</feature>
<dbReference type="SUPFAM" id="SSF46689">
    <property type="entry name" value="Homeodomain-like"/>
    <property type="match status" value="1"/>
</dbReference>
<evidence type="ECO:0000313" key="4">
    <source>
        <dbReference type="EMBL" id="MBB3110148.1"/>
    </source>
</evidence>
<dbReference type="PANTHER" id="PTHR43479:SF7">
    <property type="entry name" value="TETR-FAMILY TRANSCRIPTIONAL REGULATOR"/>
    <property type="match status" value="1"/>
</dbReference>
<dbReference type="InterPro" id="IPR039532">
    <property type="entry name" value="TetR_C_Firmicutes"/>
</dbReference>
<feature type="DNA-binding region" description="H-T-H motif" evidence="2">
    <location>
        <begin position="29"/>
        <end position="48"/>
    </location>
</feature>
<dbReference type="InterPro" id="IPR009057">
    <property type="entry name" value="Homeodomain-like_sf"/>
</dbReference>
<name>A0A7W5AWK8_9BACL</name>
<dbReference type="RefSeq" id="WP_183599908.1">
    <property type="nucleotide sequence ID" value="NZ_JACHXK010000004.1"/>
</dbReference>
<protein>
    <submittedName>
        <fullName evidence="4">AcrR family transcriptional regulator</fullName>
    </submittedName>
</protein>